<gene>
    <name evidence="2" type="ORF">HZH66_005067</name>
</gene>
<evidence type="ECO:0000313" key="2">
    <source>
        <dbReference type="EMBL" id="KAF7402800.1"/>
    </source>
</evidence>
<keyword evidence="3" id="KW-1185">Reference proteome</keyword>
<name>A0A834NBG1_VESVU</name>
<feature type="compositionally biased region" description="Basic and acidic residues" evidence="1">
    <location>
        <begin position="190"/>
        <end position="199"/>
    </location>
</feature>
<evidence type="ECO:0000256" key="1">
    <source>
        <dbReference type="SAM" id="MobiDB-lite"/>
    </source>
</evidence>
<evidence type="ECO:0000313" key="3">
    <source>
        <dbReference type="Proteomes" id="UP000614350"/>
    </source>
</evidence>
<dbReference type="EMBL" id="JACSEA010000004">
    <property type="protein sequence ID" value="KAF7402800.1"/>
    <property type="molecule type" value="Genomic_DNA"/>
</dbReference>
<reference evidence="2" key="1">
    <citation type="journal article" date="2020" name="G3 (Bethesda)">
        <title>High-Quality Assemblies for Three Invasive Social Wasps from the &lt;i&gt;Vespula&lt;/i&gt; Genus.</title>
        <authorList>
            <person name="Harrop T.W.R."/>
            <person name="Guhlin J."/>
            <person name="McLaughlin G.M."/>
            <person name="Permina E."/>
            <person name="Stockwell P."/>
            <person name="Gilligan J."/>
            <person name="Le Lec M.F."/>
            <person name="Gruber M.A.M."/>
            <person name="Quinn O."/>
            <person name="Lovegrove M."/>
            <person name="Duncan E.J."/>
            <person name="Remnant E.J."/>
            <person name="Van Eeckhoven J."/>
            <person name="Graham B."/>
            <person name="Knapp R.A."/>
            <person name="Langford K.W."/>
            <person name="Kronenberg Z."/>
            <person name="Press M.O."/>
            <person name="Eacker S.M."/>
            <person name="Wilson-Rankin E.E."/>
            <person name="Purcell J."/>
            <person name="Lester P.J."/>
            <person name="Dearden P.K."/>
        </authorList>
    </citation>
    <scope>NUCLEOTIDE SEQUENCE</scope>
    <source>
        <strain evidence="2">Marl-1</strain>
    </source>
</reference>
<sequence length="199" mass="21903">MGNSNLAEPNFIVTSIAMGTMFVRDRHDNMVNLMTVVRKFSELTKEYRKSQASSGRHFEDNESLVYTKNVRTLSENGRLGSLVLKSQGLHEPFPKTEIRTTWKSVVGLEVSAKGCPERAPQSTFEPRVGFIFQKVRSVWEVRPKIAIDSPHPNGSELNRVALTCRDKKGWRMDGDGGGGGGGTDGGSGGGEEKEKDRSS</sequence>
<proteinExistence type="predicted"/>
<dbReference type="Proteomes" id="UP000614350">
    <property type="component" value="Unassembled WGS sequence"/>
</dbReference>
<protein>
    <submittedName>
        <fullName evidence="2">Uncharacterized protein</fullName>
    </submittedName>
</protein>
<organism evidence="2 3">
    <name type="scientific">Vespula vulgaris</name>
    <name type="common">Yellow jacket</name>
    <name type="synonym">Wasp</name>
    <dbReference type="NCBI Taxonomy" id="7454"/>
    <lineage>
        <taxon>Eukaryota</taxon>
        <taxon>Metazoa</taxon>
        <taxon>Ecdysozoa</taxon>
        <taxon>Arthropoda</taxon>
        <taxon>Hexapoda</taxon>
        <taxon>Insecta</taxon>
        <taxon>Pterygota</taxon>
        <taxon>Neoptera</taxon>
        <taxon>Endopterygota</taxon>
        <taxon>Hymenoptera</taxon>
        <taxon>Apocrita</taxon>
        <taxon>Aculeata</taxon>
        <taxon>Vespoidea</taxon>
        <taxon>Vespidae</taxon>
        <taxon>Vespinae</taxon>
        <taxon>Vespula</taxon>
    </lineage>
</organism>
<comment type="caution">
    <text evidence="2">The sequence shown here is derived from an EMBL/GenBank/DDBJ whole genome shotgun (WGS) entry which is preliminary data.</text>
</comment>
<accession>A0A834NBG1</accession>
<dbReference type="AlphaFoldDB" id="A0A834NBG1"/>
<feature type="compositionally biased region" description="Gly residues" evidence="1">
    <location>
        <begin position="175"/>
        <end position="189"/>
    </location>
</feature>
<feature type="region of interest" description="Disordered" evidence="1">
    <location>
        <begin position="168"/>
        <end position="199"/>
    </location>
</feature>